<evidence type="ECO:0000256" key="1">
    <source>
        <dbReference type="ARBA" id="ARBA00022729"/>
    </source>
</evidence>
<dbReference type="SUPFAM" id="SSF53850">
    <property type="entry name" value="Periplasmic binding protein-like II"/>
    <property type="match status" value="1"/>
</dbReference>
<evidence type="ECO:0000256" key="2">
    <source>
        <dbReference type="SAM" id="SignalP"/>
    </source>
</evidence>
<dbReference type="OrthoDB" id="9807888at2"/>
<feature type="signal peptide" evidence="2">
    <location>
        <begin position="1"/>
        <end position="19"/>
    </location>
</feature>
<dbReference type="PANTHER" id="PTHR35936">
    <property type="entry name" value="MEMBRANE-BOUND LYTIC MUREIN TRANSGLYCOSYLASE F"/>
    <property type="match status" value="1"/>
</dbReference>
<dbReference type="InterPro" id="IPR001638">
    <property type="entry name" value="Solute-binding_3/MltF_N"/>
</dbReference>
<feature type="chain" id="PRO_5001566579" evidence="2">
    <location>
        <begin position="20"/>
        <end position="293"/>
    </location>
</feature>
<evidence type="ECO:0000313" key="5">
    <source>
        <dbReference type="Proteomes" id="UP000024836"/>
    </source>
</evidence>
<dbReference type="eggNOG" id="COG0834">
    <property type="taxonomic scope" value="Bacteria"/>
</dbReference>
<proteinExistence type="predicted"/>
<dbReference type="RefSeq" id="WP_051598082.1">
    <property type="nucleotide sequence ID" value="NZ_AQQY01000006.1"/>
</dbReference>
<comment type="caution">
    <text evidence="4">The sequence shown here is derived from an EMBL/GenBank/DDBJ whole genome shotgun (WGS) entry which is preliminary data.</text>
</comment>
<dbReference type="AlphaFoldDB" id="A0A058ZKR3"/>
<dbReference type="STRING" id="1461693.ATO10_10490"/>
<dbReference type="SMART" id="SM00062">
    <property type="entry name" value="PBPb"/>
    <property type="match status" value="1"/>
</dbReference>
<keyword evidence="1 2" id="KW-0732">Signal</keyword>
<protein>
    <submittedName>
        <fullName evidence="4">Family 3 extracellular solute-binding protein</fullName>
    </submittedName>
</protein>
<gene>
    <name evidence="4" type="ORF">ATO10_10490</name>
</gene>
<keyword evidence="5" id="KW-1185">Reference proteome</keyword>
<dbReference type="Gene3D" id="3.40.190.10">
    <property type="entry name" value="Periplasmic binding protein-like II"/>
    <property type="match status" value="2"/>
</dbReference>
<dbReference type="Proteomes" id="UP000024836">
    <property type="component" value="Unassembled WGS sequence"/>
</dbReference>
<organism evidence="4 5">
    <name type="scientific">Actibacterium atlanticum</name>
    <dbReference type="NCBI Taxonomy" id="1461693"/>
    <lineage>
        <taxon>Bacteria</taxon>
        <taxon>Pseudomonadati</taxon>
        <taxon>Pseudomonadota</taxon>
        <taxon>Alphaproteobacteria</taxon>
        <taxon>Rhodobacterales</taxon>
        <taxon>Roseobacteraceae</taxon>
        <taxon>Actibacterium</taxon>
    </lineage>
</organism>
<evidence type="ECO:0000313" key="4">
    <source>
        <dbReference type="EMBL" id="KCV81767.1"/>
    </source>
</evidence>
<dbReference type="PANTHER" id="PTHR35936:SF32">
    <property type="entry name" value="MEMBRANE-BOUND LYTIC MUREIN TRANSGLYCOSYLASE F"/>
    <property type="match status" value="1"/>
</dbReference>
<feature type="domain" description="Solute-binding protein family 3/N-terminal" evidence="3">
    <location>
        <begin position="30"/>
        <end position="246"/>
    </location>
</feature>
<accession>A0A058ZKR3</accession>
<name>A0A058ZKR3_9RHOB</name>
<sequence length="293" mass="32293">MQLIRAFLVALMLCAPAAARDLDGIRQSGQLIVCANKNAMPISGIGDRPGFQMEIAQEIAKELGVRLSVEWIWAGYQARYTDCDLMLGVARDPKPASFLRYLQALTDVQVILVFAGPPRDVAFEDLSDKVVAVPSASLAHFKLLEIGADPRVAYKSEVAILQAIESGELDAGVVSSVALDWYRHDRPGAALFALSTDILDVTSHYPLTIALRHTDALDEADYHEIAAKMRDDGRLQAILARYGQTLSAEFDNPYARVPDEISEPDSVSVRKDIVEELEDLARRNREELEQSAK</sequence>
<reference evidence="4 5" key="1">
    <citation type="submission" date="2013-04" db="EMBL/GenBank/DDBJ databases">
        <title>Shimia sp. 22II-S11-Z10 Genome Sequencing.</title>
        <authorList>
            <person name="Lai Q."/>
            <person name="Li G."/>
            <person name="Shao Z."/>
        </authorList>
    </citation>
    <scope>NUCLEOTIDE SEQUENCE [LARGE SCALE GENOMIC DNA]</scope>
    <source>
        <strain evidence="5">22II-S11-Z10</strain>
    </source>
</reference>
<evidence type="ECO:0000259" key="3">
    <source>
        <dbReference type="SMART" id="SM00062"/>
    </source>
</evidence>
<dbReference type="EMBL" id="AQQY01000006">
    <property type="protein sequence ID" value="KCV81767.1"/>
    <property type="molecule type" value="Genomic_DNA"/>
</dbReference>